<dbReference type="SUPFAM" id="SSF46689">
    <property type="entry name" value="Homeodomain-like"/>
    <property type="match status" value="1"/>
</dbReference>
<evidence type="ECO:0000256" key="3">
    <source>
        <dbReference type="ARBA" id="ARBA00023125"/>
    </source>
</evidence>
<dbReference type="InterPro" id="IPR009057">
    <property type="entry name" value="Homeodomain-like_sf"/>
</dbReference>
<feature type="domain" description="OAR" evidence="10">
    <location>
        <begin position="364"/>
        <end position="377"/>
    </location>
</feature>
<keyword evidence="5 6" id="KW-0539">Nucleus</keyword>
<dbReference type="PROSITE" id="PS00027">
    <property type="entry name" value="HOMEOBOX_1"/>
    <property type="match status" value="1"/>
</dbReference>
<feature type="region of interest" description="Disordered" evidence="8">
    <location>
        <begin position="343"/>
        <end position="363"/>
    </location>
</feature>
<dbReference type="Pfam" id="PF03826">
    <property type="entry name" value="OAR"/>
    <property type="match status" value="1"/>
</dbReference>
<accession>A0ABR0Z5W4</accession>
<dbReference type="Proteomes" id="UP001369086">
    <property type="component" value="Unassembled WGS sequence"/>
</dbReference>
<feature type="compositionally biased region" description="Low complexity" evidence="8">
    <location>
        <begin position="24"/>
        <end position="34"/>
    </location>
</feature>
<evidence type="ECO:0000259" key="9">
    <source>
        <dbReference type="PROSITE" id="PS50071"/>
    </source>
</evidence>
<evidence type="ECO:0000256" key="7">
    <source>
        <dbReference type="RuleBase" id="RU000682"/>
    </source>
</evidence>
<dbReference type="Gene3D" id="1.10.10.60">
    <property type="entry name" value="Homeodomain-like"/>
    <property type="match status" value="1"/>
</dbReference>
<feature type="region of interest" description="Disordered" evidence="8">
    <location>
        <begin position="1"/>
        <end position="93"/>
    </location>
</feature>
<keyword evidence="2" id="KW-0217">Developmental protein</keyword>
<proteinExistence type="predicted"/>
<dbReference type="SMART" id="SM00389">
    <property type="entry name" value="HOX"/>
    <property type="match status" value="1"/>
</dbReference>
<dbReference type="InterPro" id="IPR050649">
    <property type="entry name" value="Paired_Homeobox_TFs"/>
</dbReference>
<reference evidence="11 12" key="1">
    <citation type="submission" date="2021-05" db="EMBL/GenBank/DDBJ databases">
        <authorList>
            <person name="Zahm M."/>
            <person name="Klopp C."/>
            <person name="Cabau C."/>
            <person name="Kuhl H."/>
            <person name="Suciu R."/>
            <person name="Ciorpac M."/>
            <person name="Holostenco D."/>
            <person name="Gessner J."/>
            <person name="Wuertz S."/>
            <person name="Hohne C."/>
            <person name="Stock M."/>
            <person name="Gislard M."/>
            <person name="Lluch J."/>
            <person name="Milhes M."/>
            <person name="Lampietro C."/>
            <person name="Lopez Roques C."/>
            <person name="Donnadieu C."/>
            <person name="Du K."/>
            <person name="Schartl M."/>
            <person name="Guiguen Y."/>
        </authorList>
    </citation>
    <scope>NUCLEOTIDE SEQUENCE [LARGE SCALE GENOMIC DNA]</scope>
    <source>
        <strain evidence="11">Hh-F2</strain>
        <tissue evidence="11">Blood</tissue>
    </source>
</reference>
<dbReference type="InterPro" id="IPR017970">
    <property type="entry name" value="Homeobox_CS"/>
</dbReference>
<evidence type="ECO:0000256" key="4">
    <source>
        <dbReference type="ARBA" id="ARBA00023155"/>
    </source>
</evidence>
<protein>
    <submittedName>
        <fullName evidence="11">Aristaless-related homeobox protein-like</fullName>
    </submittedName>
</protein>
<keyword evidence="4 6" id="KW-0371">Homeobox</keyword>
<evidence type="ECO:0000313" key="11">
    <source>
        <dbReference type="EMBL" id="KAK6480207.1"/>
    </source>
</evidence>
<evidence type="ECO:0000256" key="2">
    <source>
        <dbReference type="ARBA" id="ARBA00022473"/>
    </source>
</evidence>
<dbReference type="PROSITE" id="PS50071">
    <property type="entry name" value="HOMEOBOX_2"/>
    <property type="match status" value="1"/>
</dbReference>
<comment type="subcellular location">
    <subcellularLocation>
        <location evidence="1 6 7">Nucleus</location>
    </subcellularLocation>
</comment>
<evidence type="ECO:0000256" key="6">
    <source>
        <dbReference type="PROSITE-ProRule" id="PRU00108"/>
    </source>
</evidence>
<dbReference type="PANTHER" id="PTHR24329">
    <property type="entry name" value="HOMEOBOX PROTEIN ARISTALESS"/>
    <property type="match status" value="1"/>
</dbReference>
<feature type="region of interest" description="Disordered" evidence="8">
    <location>
        <begin position="131"/>
        <end position="152"/>
    </location>
</feature>
<organism evidence="11 12">
    <name type="scientific">Huso huso</name>
    <name type="common">Beluga</name>
    <name type="synonym">Acipenser huso</name>
    <dbReference type="NCBI Taxonomy" id="61971"/>
    <lineage>
        <taxon>Eukaryota</taxon>
        <taxon>Metazoa</taxon>
        <taxon>Chordata</taxon>
        <taxon>Craniata</taxon>
        <taxon>Vertebrata</taxon>
        <taxon>Euteleostomi</taxon>
        <taxon>Actinopterygii</taxon>
        <taxon>Chondrostei</taxon>
        <taxon>Acipenseriformes</taxon>
        <taxon>Acipenseridae</taxon>
        <taxon>Huso</taxon>
    </lineage>
</organism>
<gene>
    <name evidence="11" type="ORF">HHUSO_G17865</name>
</gene>
<dbReference type="CDD" id="cd00086">
    <property type="entry name" value="homeodomain"/>
    <property type="match status" value="1"/>
</dbReference>
<dbReference type="EMBL" id="JAHFZB010000016">
    <property type="protein sequence ID" value="KAK6480207.1"/>
    <property type="molecule type" value="Genomic_DNA"/>
</dbReference>
<sequence length="385" mass="42230">MQTTQSSGRNTSSKAGCSSAGDLKSSASKKAPSSCPLRSSYFIDSILGSGSGRGNCEESPADERGARVSETVRGGRQSEVKLLPPQLDPLEEPGSQAQSIIHEMETLYSNDIKSHHICGPGNARAHERLQHAATRGEQEVETSGKTEDKPGERLLEDASGTRLEQKCGSPGHFDRSCFKRKQRRYRTTFTNFQLEELERAFRKSHYPDVFSREEVAMRLDLTEARVQVWFQNRRAKWRKCEKAAVLSNAPGLAMASPLGVYLDLPLNQPSALDPAWRSTPIPVLGLPPTAPAFTPAALGNLGLGALTWASFLRHPLLNPHFNRFFTAVSPLMGTPSLLMKSPGQSFEPASLAMPDPMTSKRKTSSIAELRLRAKEHSAHMPPQDT</sequence>
<evidence type="ECO:0000256" key="1">
    <source>
        <dbReference type="ARBA" id="ARBA00004123"/>
    </source>
</evidence>
<evidence type="ECO:0000313" key="12">
    <source>
        <dbReference type="Proteomes" id="UP001369086"/>
    </source>
</evidence>
<comment type="caution">
    <text evidence="11">The sequence shown here is derived from an EMBL/GenBank/DDBJ whole genome shotgun (WGS) entry which is preliminary data.</text>
</comment>
<evidence type="ECO:0000256" key="8">
    <source>
        <dbReference type="SAM" id="MobiDB-lite"/>
    </source>
</evidence>
<evidence type="ECO:0000256" key="5">
    <source>
        <dbReference type="ARBA" id="ARBA00023242"/>
    </source>
</evidence>
<feature type="DNA-binding region" description="Homeobox" evidence="6">
    <location>
        <begin position="182"/>
        <end position="241"/>
    </location>
</feature>
<keyword evidence="3 6" id="KW-0238">DNA-binding</keyword>
<dbReference type="InterPro" id="IPR001356">
    <property type="entry name" value="HD"/>
</dbReference>
<name>A0ABR0Z5W4_HUSHU</name>
<dbReference type="InterPro" id="IPR003654">
    <property type="entry name" value="OAR_dom"/>
</dbReference>
<evidence type="ECO:0000259" key="10">
    <source>
        <dbReference type="PROSITE" id="PS50803"/>
    </source>
</evidence>
<dbReference type="PANTHER" id="PTHR24329:SF340">
    <property type="entry name" value="ARISTALESS RELATED HOMEOBOX"/>
    <property type="match status" value="1"/>
</dbReference>
<feature type="domain" description="Homeobox" evidence="9">
    <location>
        <begin position="180"/>
        <end position="240"/>
    </location>
</feature>
<keyword evidence="12" id="KW-1185">Reference proteome</keyword>
<dbReference type="Pfam" id="PF00046">
    <property type="entry name" value="Homeodomain"/>
    <property type="match status" value="1"/>
</dbReference>
<dbReference type="PROSITE" id="PS50803">
    <property type="entry name" value="OAR"/>
    <property type="match status" value="1"/>
</dbReference>
<feature type="compositionally biased region" description="Polar residues" evidence="8">
    <location>
        <begin position="1"/>
        <end position="16"/>
    </location>
</feature>